<accession>A0A8J5X2Q7</accession>
<dbReference type="AlphaFoldDB" id="A0A8J5X2Q7"/>
<gene>
    <name evidence="1" type="ORF">GUJ93_ZPchr0013g35679</name>
</gene>
<name>A0A8J5X2Q7_ZIZPA</name>
<comment type="caution">
    <text evidence="1">The sequence shown here is derived from an EMBL/GenBank/DDBJ whole genome shotgun (WGS) entry which is preliminary data.</text>
</comment>
<dbReference type="EMBL" id="JAAALK010000079">
    <property type="protein sequence ID" value="KAG8100500.1"/>
    <property type="molecule type" value="Genomic_DNA"/>
</dbReference>
<reference evidence="1" key="1">
    <citation type="journal article" date="2021" name="bioRxiv">
        <title>Whole Genome Assembly and Annotation of Northern Wild Rice, Zizania palustris L., Supports a Whole Genome Duplication in the Zizania Genus.</title>
        <authorList>
            <person name="Haas M."/>
            <person name="Kono T."/>
            <person name="Macchietto M."/>
            <person name="Millas R."/>
            <person name="McGilp L."/>
            <person name="Shao M."/>
            <person name="Duquette J."/>
            <person name="Hirsch C.N."/>
            <person name="Kimball J."/>
        </authorList>
    </citation>
    <scope>NUCLEOTIDE SEQUENCE</scope>
    <source>
        <tissue evidence="1">Fresh leaf tissue</tissue>
    </source>
</reference>
<keyword evidence="2" id="KW-1185">Reference proteome</keyword>
<evidence type="ECO:0000313" key="2">
    <source>
        <dbReference type="Proteomes" id="UP000729402"/>
    </source>
</evidence>
<dbReference type="Proteomes" id="UP000729402">
    <property type="component" value="Unassembled WGS sequence"/>
</dbReference>
<reference evidence="1" key="2">
    <citation type="submission" date="2021-02" db="EMBL/GenBank/DDBJ databases">
        <authorList>
            <person name="Kimball J.A."/>
            <person name="Haas M.W."/>
            <person name="Macchietto M."/>
            <person name="Kono T."/>
            <person name="Duquette J."/>
            <person name="Shao M."/>
        </authorList>
    </citation>
    <scope>NUCLEOTIDE SEQUENCE</scope>
    <source>
        <tissue evidence="1">Fresh leaf tissue</tissue>
    </source>
</reference>
<organism evidence="1 2">
    <name type="scientific">Zizania palustris</name>
    <name type="common">Northern wild rice</name>
    <dbReference type="NCBI Taxonomy" id="103762"/>
    <lineage>
        <taxon>Eukaryota</taxon>
        <taxon>Viridiplantae</taxon>
        <taxon>Streptophyta</taxon>
        <taxon>Embryophyta</taxon>
        <taxon>Tracheophyta</taxon>
        <taxon>Spermatophyta</taxon>
        <taxon>Magnoliopsida</taxon>
        <taxon>Liliopsida</taxon>
        <taxon>Poales</taxon>
        <taxon>Poaceae</taxon>
        <taxon>BOP clade</taxon>
        <taxon>Oryzoideae</taxon>
        <taxon>Oryzeae</taxon>
        <taxon>Zizaniinae</taxon>
        <taxon>Zizania</taxon>
    </lineage>
</organism>
<protein>
    <submittedName>
        <fullName evidence="1">Uncharacterized protein</fullName>
    </submittedName>
</protein>
<proteinExistence type="predicted"/>
<sequence length="111" mass="12334">MRGQSWRRKQGRYTLMLCGERRVAWMLFIAVEITGLRVGVVVEAVMATSAAEYEASTWKTTASVAQRSTWTSKAPRAGVEAHGDGNSPEGAHILRLLFVRLRARERSCVLA</sequence>
<evidence type="ECO:0000313" key="1">
    <source>
        <dbReference type="EMBL" id="KAG8100500.1"/>
    </source>
</evidence>